<feature type="transmembrane region" description="Helical" evidence="9">
    <location>
        <begin position="84"/>
        <end position="102"/>
    </location>
</feature>
<dbReference type="Proteomes" id="UP000478008">
    <property type="component" value="Unassembled WGS sequence"/>
</dbReference>
<evidence type="ECO:0000256" key="9">
    <source>
        <dbReference type="SAM" id="Phobius"/>
    </source>
</evidence>
<keyword evidence="3 9" id="KW-0812">Transmembrane</keyword>
<evidence type="ECO:0000256" key="2">
    <source>
        <dbReference type="ARBA" id="ARBA00009780"/>
    </source>
</evidence>
<feature type="transmembrane region" description="Helical" evidence="9">
    <location>
        <begin position="279"/>
        <end position="299"/>
    </location>
</feature>
<feature type="transmembrane region" description="Helical" evidence="9">
    <location>
        <begin position="198"/>
        <end position="218"/>
    </location>
</feature>
<comment type="cofactor">
    <cofactor evidence="8">
        <name>Zn(2+)</name>
        <dbReference type="ChEBI" id="CHEBI:29105"/>
    </cofactor>
</comment>
<sequence>MSPFFTFHILPTRIDCILYGPLTIICISWFAIVLVPLSYKDQVSGSLMLPFINYPPVPEPGSGYWGPVTSTIDWCEENYVFSPYIAEMVNSLTNLIFVILALQHLYSAIKNNHGWLYVFTSIGFGFVGFGSFLFHMSLRYEYQMMDELPMVYATAILFGYFLGFDYSPFYRKLCAWGTAISTLVFTYIYIFIWRNPVFHQIFYAFLNFGLIFRSLSAVRRFITDDRTRKLEYKMLTLAFGLFLFGFIIWNIDNVYCSSITYFRRHFLGLPFGFLTEGHGWWHIFTGMGIYYFILYNEIVSKWIIGEQRKYTLVWFGPLAEFQLKPITEKKEE</sequence>
<proteinExistence type="inferred from homology"/>
<dbReference type="GO" id="GO:0046514">
    <property type="term" value="P:ceramide catabolic process"/>
    <property type="evidence" value="ECO:0007669"/>
    <property type="project" value="TreeGrafter"/>
</dbReference>
<evidence type="ECO:0000313" key="10">
    <source>
        <dbReference type="EMBL" id="VUG18260.1"/>
    </source>
</evidence>
<evidence type="ECO:0000256" key="4">
    <source>
        <dbReference type="ARBA" id="ARBA00022801"/>
    </source>
</evidence>
<feature type="binding site" evidence="7">
    <location>
        <position position="87"/>
    </location>
    <ligand>
        <name>Ca(2+)</name>
        <dbReference type="ChEBI" id="CHEBI:29108"/>
    </ligand>
</feature>
<keyword evidence="4" id="KW-0378">Hydrolase</keyword>
<evidence type="ECO:0000256" key="3">
    <source>
        <dbReference type="ARBA" id="ARBA00022692"/>
    </source>
</evidence>
<feature type="transmembrane region" description="Helical" evidence="9">
    <location>
        <begin position="230"/>
        <end position="251"/>
    </location>
</feature>
<gene>
    <name evidence="10" type="ORF">DEBR0S3_06106G</name>
</gene>
<protein>
    <submittedName>
        <fullName evidence="10">DEBR0S3_06106g1_1</fullName>
    </submittedName>
</protein>
<dbReference type="GO" id="GO:0046872">
    <property type="term" value="F:metal ion binding"/>
    <property type="evidence" value="ECO:0007669"/>
    <property type="project" value="UniProtKB-KW"/>
</dbReference>
<dbReference type="GO" id="GO:0016811">
    <property type="term" value="F:hydrolase activity, acting on carbon-nitrogen (but not peptide) bonds, in linear amides"/>
    <property type="evidence" value="ECO:0007669"/>
    <property type="project" value="InterPro"/>
</dbReference>
<feature type="transmembrane region" description="Helical" evidence="9">
    <location>
        <begin position="114"/>
        <end position="136"/>
    </location>
</feature>
<keyword evidence="5 9" id="KW-1133">Transmembrane helix</keyword>
<feature type="transmembrane region" description="Helical" evidence="9">
    <location>
        <begin position="16"/>
        <end position="39"/>
    </location>
</feature>
<evidence type="ECO:0000256" key="5">
    <source>
        <dbReference type="ARBA" id="ARBA00022989"/>
    </source>
</evidence>
<accession>A0A7D9H042</accession>
<feature type="binding site" evidence="7">
    <location>
        <position position="76"/>
    </location>
    <ligand>
        <name>Ca(2+)</name>
        <dbReference type="ChEBI" id="CHEBI:29108"/>
    </ligand>
</feature>
<feature type="binding site" evidence="7">
    <location>
        <position position="73"/>
    </location>
    <ligand>
        <name>Ca(2+)</name>
        <dbReference type="ChEBI" id="CHEBI:29108"/>
    </ligand>
</feature>
<keyword evidence="8" id="KW-0862">Zinc</keyword>
<organism evidence="10 11">
    <name type="scientific">Dekkera bruxellensis</name>
    <name type="common">Brettanomyces custersii</name>
    <dbReference type="NCBI Taxonomy" id="5007"/>
    <lineage>
        <taxon>Eukaryota</taxon>
        <taxon>Fungi</taxon>
        <taxon>Dikarya</taxon>
        <taxon>Ascomycota</taxon>
        <taxon>Saccharomycotina</taxon>
        <taxon>Pichiomycetes</taxon>
        <taxon>Pichiales</taxon>
        <taxon>Pichiaceae</taxon>
        <taxon>Brettanomyces</taxon>
    </lineage>
</organism>
<reference evidence="10 11" key="1">
    <citation type="submission" date="2019-07" db="EMBL/GenBank/DDBJ databases">
        <authorList>
            <person name="Friedrich A."/>
            <person name="Schacherer J."/>
        </authorList>
    </citation>
    <scope>NUCLEOTIDE SEQUENCE [LARGE SCALE GENOMIC DNA]</scope>
</reference>
<keyword evidence="7" id="KW-0106">Calcium</keyword>
<evidence type="ECO:0000313" key="11">
    <source>
        <dbReference type="Proteomes" id="UP000478008"/>
    </source>
</evidence>
<keyword evidence="6 9" id="KW-0472">Membrane</keyword>
<feature type="transmembrane region" description="Helical" evidence="9">
    <location>
        <begin position="173"/>
        <end position="192"/>
    </location>
</feature>
<feature type="transmembrane region" description="Helical" evidence="9">
    <location>
        <begin position="148"/>
        <end position="166"/>
    </location>
</feature>
<evidence type="ECO:0000256" key="6">
    <source>
        <dbReference type="ARBA" id="ARBA00023136"/>
    </source>
</evidence>
<name>A0A7D9H042_DEKBR</name>
<dbReference type="InterPro" id="IPR008901">
    <property type="entry name" value="ACER"/>
</dbReference>
<dbReference type="PANTHER" id="PTHR46187:SF3">
    <property type="entry name" value="ALKALINE CERAMIDASE 3"/>
    <property type="match status" value="1"/>
</dbReference>
<comment type="subcellular location">
    <subcellularLocation>
        <location evidence="1">Membrane</location>
        <topology evidence="1">Multi-pass membrane protein</topology>
    </subcellularLocation>
</comment>
<dbReference type="GO" id="GO:0005789">
    <property type="term" value="C:endoplasmic reticulum membrane"/>
    <property type="evidence" value="ECO:0007669"/>
    <property type="project" value="TreeGrafter"/>
</dbReference>
<keyword evidence="7" id="KW-0479">Metal-binding</keyword>
<feature type="binding site" evidence="8">
    <location>
        <position position="135"/>
    </location>
    <ligand>
        <name>Zn(2+)</name>
        <dbReference type="ChEBI" id="CHEBI:29105"/>
        <note>catalytic</note>
    </ligand>
</feature>
<dbReference type="AlphaFoldDB" id="A0A7D9H042"/>
<dbReference type="Pfam" id="PF05875">
    <property type="entry name" value="Ceramidase"/>
    <property type="match status" value="1"/>
</dbReference>
<feature type="binding site" evidence="7">
    <location>
        <position position="78"/>
    </location>
    <ligand>
        <name>Ca(2+)</name>
        <dbReference type="ChEBI" id="CHEBI:29108"/>
    </ligand>
</feature>
<feature type="binding site" evidence="8">
    <location>
        <position position="282"/>
    </location>
    <ligand>
        <name>Zn(2+)</name>
        <dbReference type="ChEBI" id="CHEBI:29105"/>
        <note>catalytic</note>
    </ligand>
</feature>
<dbReference type="PANTHER" id="PTHR46187">
    <property type="entry name" value="ALKALINE CERAMIDASE 3"/>
    <property type="match status" value="1"/>
</dbReference>
<evidence type="ECO:0000256" key="7">
    <source>
        <dbReference type="PIRSR" id="PIRSR608901-1"/>
    </source>
</evidence>
<dbReference type="EMBL" id="CABFWN010000003">
    <property type="protein sequence ID" value="VUG18260.1"/>
    <property type="molecule type" value="Genomic_DNA"/>
</dbReference>
<feature type="binding site" evidence="7">
    <location>
        <position position="74"/>
    </location>
    <ligand>
        <name>Ca(2+)</name>
        <dbReference type="ChEBI" id="CHEBI:29108"/>
    </ligand>
</feature>
<evidence type="ECO:0000256" key="1">
    <source>
        <dbReference type="ARBA" id="ARBA00004141"/>
    </source>
</evidence>
<dbReference type="GO" id="GO:0046513">
    <property type="term" value="P:ceramide biosynthetic process"/>
    <property type="evidence" value="ECO:0007669"/>
    <property type="project" value="TreeGrafter"/>
</dbReference>
<comment type="similarity">
    <text evidence="2">Belongs to the alkaline ceramidase family.</text>
</comment>
<evidence type="ECO:0000256" key="8">
    <source>
        <dbReference type="PIRSR" id="PIRSR608901-2"/>
    </source>
</evidence>
<keyword evidence="11" id="KW-1185">Reference proteome</keyword>
<feature type="binding site" evidence="8">
    <location>
        <position position="278"/>
    </location>
    <ligand>
        <name>Zn(2+)</name>
        <dbReference type="ChEBI" id="CHEBI:29105"/>
        <note>catalytic</note>
    </ligand>
</feature>